<dbReference type="InterPro" id="IPR010079">
    <property type="entry name" value="Xanthine_PRibTrfase"/>
</dbReference>
<dbReference type="GO" id="GO:0005737">
    <property type="term" value="C:cytoplasm"/>
    <property type="evidence" value="ECO:0007669"/>
    <property type="project" value="UniProtKB-SubCell"/>
</dbReference>
<comment type="pathway">
    <text evidence="5">Purine metabolism; XMP biosynthesis via salvage pathway; XMP from xanthine: step 1/1.</text>
</comment>
<dbReference type="GO" id="GO:0046110">
    <property type="term" value="P:xanthine metabolic process"/>
    <property type="evidence" value="ECO:0007669"/>
    <property type="project" value="UniProtKB-UniRule"/>
</dbReference>
<dbReference type="EC" id="2.4.2.22" evidence="5 6"/>
<dbReference type="Gene3D" id="3.40.50.2020">
    <property type="match status" value="1"/>
</dbReference>
<organism evidence="8 9">
    <name type="scientific">Weissella muntiaci</name>
    <dbReference type="NCBI Taxonomy" id="2508881"/>
    <lineage>
        <taxon>Bacteria</taxon>
        <taxon>Bacillati</taxon>
        <taxon>Bacillota</taxon>
        <taxon>Bacilli</taxon>
        <taxon>Lactobacillales</taxon>
        <taxon>Lactobacillaceae</taxon>
        <taxon>Weissella</taxon>
    </lineage>
</organism>
<comment type="similarity">
    <text evidence="5">Belongs to the purine/pyrimidine phosphoribosyltransferase family. Xpt subfamily.</text>
</comment>
<evidence type="ECO:0000313" key="8">
    <source>
        <dbReference type="EMBL" id="TYC49815.1"/>
    </source>
</evidence>
<dbReference type="InterPro" id="IPR050118">
    <property type="entry name" value="Pur/Pyrimidine_PRTase"/>
</dbReference>
<dbReference type="PANTHER" id="PTHR43864">
    <property type="entry name" value="HYPOXANTHINE/GUANINE PHOSPHORIBOSYLTRANSFERASE"/>
    <property type="match status" value="1"/>
</dbReference>
<dbReference type="GO" id="GO:0032265">
    <property type="term" value="P:XMP salvage"/>
    <property type="evidence" value="ECO:0007669"/>
    <property type="project" value="UniProtKB-UniRule"/>
</dbReference>
<dbReference type="PANTHER" id="PTHR43864:SF1">
    <property type="entry name" value="XANTHINE PHOSPHORIBOSYLTRANSFERASE"/>
    <property type="match status" value="1"/>
</dbReference>
<dbReference type="AlphaFoldDB" id="A0A6C2C9U6"/>
<feature type="binding site" evidence="5">
    <location>
        <position position="27"/>
    </location>
    <ligand>
        <name>xanthine</name>
        <dbReference type="ChEBI" id="CHEBI:17712"/>
    </ligand>
</feature>
<dbReference type="InterPro" id="IPR029057">
    <property type="entry name" value="PRTase-like"/>
</dbReference>
<dbReference type="RefSeq" id="WP_148622374.1">
    <property type="nucleotide sequence ID" value="NZ_SDGZ01000013.1"/>
</dbReference>
<feature type="binding site" evidence="5">
    <location>
        <position position="20"/>
    </location>
    <ligand>
        <name>xanthine</name>
        <dbReference type="ChEBI" id="CHEBI:17712"/>
    </ligand>
</feature>
<gene>
    <name evidence="5" type="primary">xpt</name>
    <name evidence="8" type="ORF">ESZ50_04285</name>
</gene>
<comment type="subcellular location">
    <subcellularLocation>
        <location evidence="5">Cytoplasm</location>
    </subcellularLocation>
</comment>
<keyword evidence="1 5" id="KW-0963">Cytoplasm</keyword>
<dbReference type="Pfam" id="PF00156">
    <property type="entry name" value="Pribosyltran"/>
    <property type="match status" value="1"/>
</dbReference>
<evidence type="ECO:0000256" key="5">
    <source>
        <dbReference type="HAMAP-Rule" id="MF_01184"/>
    </source>
</evidence>
<comment type="catalytic activity">
    <reaction evidence="5">
        <text>XMP + diphosphate = xanthine + 5-phospho-alpha-D-ribose 1-diphosphate</text>
        <dbReference type="Rhea" id="RHEA:10800"/>
        <dbReference type="ChEBI" id="CHEBI:17712"/>
        <dbReference type="ChEBI" id="CHEBI:33019"/>
        <dbReference type="ChEBI" id="CHEBI:57464"/>
        <dbReference type="ChEBI" id="CHEBI:58017"/>
        <dbReference type="EC" id="2.4.2.22"/>
    </reaction>
</comment>
<dbReference type="InterPro" id="IPR000836">
    <property type="entry name" value="PRTase_dom"/>
</dbReference>
<dbReference type="UniPathway" id="UPA00602">
    <property type="reaction ID" value="UER00658"/>
</dbReference>
<dbReference type="GO" id="GO:0006166">
    <property type="term" value="P:purine ribonucleoside salvage"/>
    <property type="evidence" value="ECO:0007669"/>
    <property type="project" value="UniProtKB-KW"/>
</dbReference>
<dbReference type="CDD" id="cd06223">
    <property type="entry name" value="PRTases_typeI"/>
    <property type="match status" value="1"/>
</dbReference>
<dbReference type="EMBL" id="SDGZ01000013">
    <property type="protein sequence ID" value="TYC49815.1"/>
    <property type="molecule type" value="Genomic_DNA"/>
</dbReference>
<proteinExistence type="inferred from homology"/>
<comment type="caution">
    <text evidence="8">The sequence shown here is derived from an EMBL/GenBank/DDBJ whole genome shotgun (WGS) entry which is preliminary data.</text>
</comment>
<keyword evidence="9" id="KW-1185">Reference proteome</keyword>
<dbReference type="HAMAP" id="MF_01184">
    <property type="entry name" value="XPRTase"/>
    <property type="match status" value="1"/>
</dbReference>
<dbReference type="NCBIfam" id="NF006671">
    <property type="entry name" value="PRK09219.1"/>
    <property type="match status" value="1"/>
</dbReference>
<dbReference type="SUPFAM" id="SSF53271">
    <property type="entry name" value="PRTase-like"/>
    <property type="match status" value="1"/>
</dbReference>
<comment type="subunit">
    <text evidence="5">Homodimer.</text>
</comment>
<feature type="binding site" evidence="5">
    <location>
        <position position="156"/>
    </location>
    <ligand>
        <name>xanthine</name>
        <dbReference type="ChEBI" id="CHEBI:17712"/>
    </ligand>
</feature>
<evidence type="ECO:0000256" key="2">
    <source>
        <dbReference type="ARBA" id="ARBA00022676"/>
    </source>
</evidence>
<keyword evidence="4 5" id="KW-0660">Purine salvage</keyword>
<sequence>MKMLENRIIAEGRVLGEDILKVDSFLNHQIDPVLMQAIGREIARLFDHDRIDKIVTVETSGIAPAVFAAAELGVPVVFAKKKAAITMTDENYVADVYSFTKKETNHIIIDKKFLNAAERILLVDDFLANGQAVNGLLEITDAAGANVVGAAVVIEKAFQPGHEILEQRGIRLESLAKISDFKDGQVVFAK</sequence>
<evidence type="ECO:0000256" key="3">
    <source>
        <dbReference type="ARBA" id="ARBA00022679"/>
    </source>
</evidence>
<feature type="binding site" evidence="5">
    <location>
        <begin position="128"/>
        <end position="132"/>
    </location>
    <ligand>
        <name>5-phospho-alpha-D-ribose 1-diphosphate</name>
        <dbReference type="ChEBI" id="CHEBI:58017"/>
    </ligand>
</feature>
<feature type="domain" description="Phosphoribosyltransferase" evidence="7">
    <location>
        <begin position="34"/>
        <end position="157"/>
    </location>
</feature>
<dbReference type="NCBIfam" id="TIGR01744">
    <property type="entry name" value="XPRTase"/>
    <property type="match status" value="1"/>
</dbReference>
<reference evidence="8 9" key="1">
    <citation type="submission" date="2019-01" db="EMBL/GenBank/DDBJ databases">
        <title>Weissella sp. nov., a novel lactic acid bacterium isolated from animal feces.</title>
        <authorList>
            <person name="Wang L.-T."/>
        </authorList>
    </citation>
    <scope>NUCLEOTIDE SEQUENCE [LARGE SCALE GENOMIC DNA]</scope>
    <source>
        <strain evidence="8 9">8H-2</strain>
    </source>
</reference>
<keyword evidence="2 5" id="KW-0328">Glycosyltransferase</keyword>
<accession>A0A6C2C9U6</accession>
<evidence type="ECO:0000313" key="9">
    <source>
        <dbReference type="Proteomes" id="UP000371977"/>
    </source>
</evidence>
<dbReference type="GO" id="GO:0000310">
    <property type="term" value="F:xanthine phosphoribosyltransferase activity"/>
    <property type="evidence" value="ECO:0007669"/>
    <property type="project" value="UniProtKB-UniRule"/>
</dbReference>
<evidence type="ECO:0000259" key="7">
    <source>
        <dbReference type="Pfam" id="PF00156"/>
    </source>
</evidence>
<name>A0A6C2C9U6_9LACO</name>
<dbReference type="Proteomes" id="UP000371977">
    <property type="component" value="Unassembled WGS sequence"/>
</dbReference>
<protein>
    <recommendedName>
        <fullName evidence="5 6">Xanthine phosphoribosyltransferase</fullName>
        <shortName evidence="5">XPRTase</shortName>
        <ecNumber evidence="5 6">2.4.2.22</ecNumber>
    </recommendedName>
</protein>
<keyword evidence="3 5" id="KW-0808">Transferase</keyword>
<evidence type="ECO:0000256" key="4">
    <source>
        <dbReference type="ARBA" id="ARBA00022726"/>
    </source>
</evidence>
<evidence type="ECO:0000256" key="6">
    <source>
        <dbReference type="NCBIfam" id="TIGR01744"/>
    </source>
</evidence>
<comment type="function">
    <text evidence="5">Converts the preformed base xanthine, a product of nucleic acid breakdown, to xanthosine 5'-monophosphate (XMP), so it can be reused for RNA or DNA synthesis.</text>
</comment>
<dbReference type="OrthoDB" id="9790678at2"/>
<evidence type="ECO:0000256" key="1">
    <source>
        <dbReference type="ARBA" id="ARBA00022490"/>
    </source>
</evidence>